<comment type="caution">
    <text evidence="2">The sequence shown here is derived from an EMBL/GenBank/DDBJ whole genome shotgun (WGS) entry which is preliminary data.</text>
</comment>
<evidence type="ECO:0000256" key="1">
    <source>
        <dbReference type="SAM" id="MobiDB-lite"/>
    </source>
</evidence>
<name>A0AA39NZQ3_9AGAR</name>
<feature type="region of interest" description="Disordered" evidence="1">
    <location>
        <begin position="44"/>
        <end position="67"/>
    </location>
</feature>
<reference evidence="2" key="1">
    <citation type="submission" date="2023-06" db="EMBL/GenBank/DDBJ databases">
        <authorList>
            <consortium name="Lawrence Berkeley National Laboratory"/>
            <person name="Ahrendt S."/>
            <person name="Sahu N."/>
            <person name="Indic B."/>
            <person name="Wong-Bajracharya J."/>
            <person name="Merenyi Z."/>
            <person name="Ke H.-M."/>
            <person name="Monk M."/>
            <person name="Kocsube S."/>
            <person name="Drula E."/>
            <person name="Lipzen A."/>
            <person name="Balint B."/>
            <person name="Henrissat B."/>
            <person name="Andreopoulos B."/>
            <person name="Martin F.M."/>
            <person name="Harder C.B."/>
            <person name="Rigling D."/>
            <person name="Ford K.L."/>
            <person name="Foster G.D."/>
            <person name="Pangilinan J."/>
            <person name="Papanicolaou A."/>
            <person name="Barry K."/>
            <person name="LaButti K."/>
            <person name="Viragh M."/>
            <person name="Koriabine M."/>
            <person name="Yan M."/>
            <person name="Riley R."/>
            <person name="Champramary S."/>
            <person name="Plett K.L."/>
            <person name="Tsai I.J."/>
            <person name="Slot J."/>
            <person name="Sipos G."/>
            <person name="Plett J."/>
            <person name="Nagy L.G."/>
            <person name="Grigoriev I.V."/>
        </authorList>
    </citation>
    <scope>NUCLEOTIDE SEQUENCE</scope>
    <source>
        <strain evidence="2">ICMP 16352</strain>
    </source>
</reference>
<evidence type="ECO:0000313" key="2">
    <source>
        <dbReference type="EMBL" id="KAK0474862.1"/>
    </source>
</evidence>
<sequence>MGTNSRVPRGVPSGSTLHWMDLQSNRTSRLIQPLRVASNGVLLPSANHSRGAKSPAPVTAGPDLGRHNNVRIEIVGYNQRMNQNGTPPSNTNVQR</sequence>
<evidence type="ECO:0000313" key="3">
    <source>
        <dbReference type="Proteomes" id="UP001175227"/>
    </source>
</evidence>
<gene>
    <name evidence="2" type="ORF">IW261DRAFT_1497443</name>
</gene>
<accession>A0AA39NZQ3</accession>
<proteinExistence type="predicted"/>
<dbReference type="EMBL" id="JAUEPR010000025">
    <property type="protein sequence ID" value="KAK0474862.1"/>
    <property type="molecule type" value="Genomic_DNA"/>
</dbReference>
<dbReference type="AlphaFoldDB" id="A0AA39NZQ3"/>
<dbReference type="Proteomes" id="UP001175227">
    <property type="component" value="Unassembled WGS sequence"/>
</dbReference>
<keyword evidence="3" id="KW-1185">Reference proteome</keyword>
<organism evidence="2 3">
    <name type="scientific">Armillaria novae-zelandiae</name>
    <dbReference type="NCBI Taxonomy" id="153914"/>
    <lineage>
        <taxon>Eukaryota</taxon>
        <taxon>Fungi</taxon>
        <taxon>Dikarya</taxon>
        <taxon>Basidiomycota</taxon>
        <taxon>Agaricomycotina</taxon>
        <taxon>Agaricomycetes</taxon>
        <taxon>Agaricomycetidae</taxon>
        <taxon>Agaricales</taxon>
        <taxon>Marasmiineae</taxon>
        <taxon>Physalacriaceae</taxon>
        <taxon>Armillaria</taxon>
    </lineage>
</organism>
<protein>
    <submittedName>
        <fullName evidence="2">Uncharacterized protein</fullName>
    </submittedName>
</protein>